<dbReference type="CDD" id="cd04028">
    <property type="entry name" value="C2B_RIM1alpha"/>
    <property type="match status" value="1"/>
</dbReference>
<dbReference type="InterPro" id="IPR039032">
    <property type="entry name" value="Rim-like"/>
</dbReference>
<dbReference type="GO" id="GO:0006886">
    <property type="term" value="P:intracellular protein transport"/>
    <property type="evidence" value="ECO:0007669"/>
    <property type="project" value="InterPro"/>
</dbReference>
<feature type="compositionally biased region" description="Basic and acidic residues" evidence="10">
    <location>
        <begin position="438"/>
        <end position="448"/>
    </location>
</feature>
<reference evidence="15" key="2">
    <citation type="submission" date="2025-09" db="UniProtKB">
        <authorList>
            <consortium name="Ensembl"/>
        </authorList>
    </citation>
    <scope>IDENTIFICATION</scope>
</reference>
<feature type="compositionally biased region" description="Basic and acidic residues" evidence="10">
    <location>
        <begin position="411"/>
        <end position="424"/>
    </location>
</feature>
<evidence type="ECO:0000256" key="6">
    <source>
        <dbReference type="ARBA" id="ARBA00022833"/>
    </source>
</evidence>
<dbReference type="InterPro" id="IPR011011">
    <property type="entry name" value="Znf_FYVE_PHD"/>
</dbReference>
<dbReference type="GO" id="GO:0044325">
    <property type="term" value="F:transmembrane transporter binding"/>
    <property type="evidence" value="ECO:0007669"/>
    <property type="project" value="TreeGrafter"/>
</dbReference>
<evidence type="ECO:0000256" key="2">
    <source>
        <dbReference type="ARBA" id="ARBA00022723"/>
    </source>
</evidence>
<dbReference type="GO" id="GO:0042734">
    <property type="term" value="C:presynaptic membrane"/>
    <property type="evidence" value="ECO:0007669"/>
    <property type="project" value="TreeGrafter"/>
</dbReference>
<feature type="domain" description="FYVE-type" evidence="13">
    <location>
        <begin position="84"/>
        <end position="140"/>
    </location>
</feature>
<dbReference type="InterPro" id="IPR013083">
    <property type="entry name" value="Znf_RING/FYVE/PHD"/>
</dbReference>
<keyword evidence="4 9" id="KW-0863">Zinc-finger</keyword>
<evidence type="ECO:0000256" key="8">
    <source>
        <dbReference type="ARBA" id="ARBA00034103"/>
    </source>
</evidence>
<dbReference type="PANTHER" id="PTHR12157:SF18">
    <property type="entry name" value="REGULATING SYNAPTIC MEMBRANE EXOCYTOSIS PROTEIN 1"/>
    <property type="match status" value="1"/>
</dbReference>
<dbReference type="FunFam" id="2.60.40.150:FF:000003">
    <property type="entry name" value="Regulating synaptic membrane exocytosis protein 2"/>
    <property type="match status" value="1"/>
</dbReference>
<dbReference type="Ensembl" id="ENSCCRT00000189110.1">
    <property type="protein sequence ID" value="ENSCCRP00000158383.1"/>
    <property type="gene ID" value="ENSCCRG00000074168.1"/>
</dbReference>
<dbReference type="InterPro" id="IPR000008">
    <property type="entry name" value="C2_dom"/>
</dbReference>
<dbReference type="GO" id="GO:0031267">
    <property type="term" value="F:small GTPase binding"/>
    <property type="evidence" value="ECO:0007669"/>
    <property type="project" value="InterPro"/>
</dbReference>
<reference evidence="15" key="1">
    <citation type="submission" date="2025-08" db="UniProtKB">
        <authorList>
            <consortium name="Ensembl"/>
        </authorList>
    </citation>
    <scope>IDENTIFICATION</scope>
</reference>
<dbReference type="GO" id="GO:2000300">
    <property type="term" value="P:regulation of synaptic vesicle exocytosis"/>
    <property type="evidence" value="ECO:0007669"/>
    <property type="project" value="TreeGrafter"/>
</dbReference>
<keyword evidence="7" id="KW-0770">Synapse</keyword>
<dbReference type="GO" id="GO:0048788">
    <property type="term" value="C:cytoskeleton of presynaptic active zone"/>
    <property type="evidence" value="ECO:0007669"/>
    <property type="project" value="TreeGrafter"/>
</dbReference>
<evidence type="ECO:0000259" key="12">
    <source>
        <dbReference type="PROSITE" id="PS50106"/>
    </source>
</evidence>
<dbReference type="SUPFAM" id="SSF49562">
    <property type="entry name" value="C2 domain (Calcium/lipid-binding domain, CaLB)"/>
    <property type="match status" value="2"/>
</dbReference>
<feature type="region of interest" description="Disordered" evidence="10">
    <location>
        <begin position="1"/>
        <end position="26"/>
    </location>
</feature>
<feature type="compositionally biased region" description="Basic and acidic residues" evidence="10">
    <location>
        <begin position="246"/>
        <end position="302"/>
    </location>
</feature>
<feature type="domain" description="C2" evidence="11">
    <location>
        <begin position="1220"/>
        <end position="1338"/>
    </location>
</feature>
<dbReference type="SMART" id="SM00228">
    <property type="entry name" value="PDZ"/>
    <property type="match status" value="1"/>
</dbReference>
<dbReference type="SUPFAM" id="SSF50156">
    <property type="entry name" value="PDZ domain-like"/>
    <property type="match status" value="1"/>
</dbReference>
<dbReference type="GO" id="GO:0050806">
    <property type="term" value="P:positive regulation of synaptic transmission"/>
    <property type="evidence" value="ECO:0007669"/>
    <property type="project" value="TreeGrafter"/>
</dbReference>
<feature type="compositionally biased region" description="Basic and acidic residues" evidence="10">
    <location>
        <begin position="313"/>
        <end position="322"/>
    </location>
</feature>
<feature type="compositionally biased region" description="Pro residues" evidence="10">
    <location>
        <begin position="11"/>
        <end position="22"/>
    </location>
</feature>
<evidence type="ECO:0000256" key="5">
    <source>
        <dbReference type="ARBA" id="ARBA00022782"/>
    </source>
</evidence>
<dbReference type="GeneTree" id="ENSGT00940000155134"/>
<dbReference type="InterPro" id="IPR035892">
    <property type="entry name" value="C2_domain_sf"/>
</dbReference>
<comment type="subcellular location">
    <subcellularLocation>
        <location evidence="8">Synapse</location>
    </subcellularLocation>
</comment>
<dbReference type="GO" id="GO:0048791">
    <property type="term" value="P:calcium ion-regulated exocytosis of neurotransmitter"/>
    <property type="evidence" value="ECO:0007669"/>
    <property type="project" value="TreeGrafter"/>
</dbReference>
<accession>A0A9J8BPJ0</accession>
<dbReference type="PROSITE" id="PS50916">
    <property type="entry name" value="RABBD"/>
    <property type="match status" value="1"/>
</dbReference>
<dbReference type="Gene3D" id="2.30.42.10">
    <property type="match status" value="1"/>
</dbReference>
<feature type="domain" description="PDZ" evidence="12">
    <location>
        <begin position="542"/>
        <end position="634"/>
    </location>
</feature>
<protein>
    <submittedName>
        <fullName evidence="15">Regulating synaptic membrane exocytosis 1</fullName>
    </submittedName>
</protein>
<dbReference type="SMART" id="SM00239">
    <property type="entry name" value="C2"/>
    <property type="match status" value="2"/>
</dbReference>
<organism evidence="15 16">
    <name type="scientific">Cyprinus carpio carpio</name>
    <dbReference type="NCBI Taxonomy" id="630221"/>
    <lineage>
        <taxon>Eukaryota</taxon>
        <taxon>Metazoa</taxon>
        <taxon>Chordata</taxon>
        <taxon>Craniata</taxon>
        <taxon>Vertebrata</taxon>
        <taxon>Euteleostomi</taxon>
        <taxon>Actinopterygii</taxon>
        <taxon>Neopterygii</taxon>
        <taxon>Teleostei</taxon>
        <taxon>Ostariophysi</taxon>
        <taxon>Cypriniformes</taxon>
        <taxon>Cyprinidae</taxon>
        <taxon>Cyprininae</taxon>
        <taxon>Cyprinus</taxon>
    </lineage>
</organism>
<keyword evidence="5" id="KW-0221">Differentiation</keyword>
<dbReference type="Pfam" id="PF22601">
    <property type="entry name" value="RIM2a_ZnF"/>
    <property type="match status" value="1"/>
</dbReference>
<dbReference type="Pfam" id="PF00595">
    <property type="entry name" value="PDZ"/>
    <property type="match status" value="1"/>
</dbReference>
<dbReference type="GO" id="GO:0048167">
    <property type="term" value="P:regulation of synaptic plasticity"/>
    <property type="evidence" value="ECO:0007669"/>
    <property type="project" value="TreeGrafter"/>
</dbReference>
<feature type="compositionally biased region" description="Basic and acidic residues" evidence="10">
    <location>
        <begin position="209"/>
        <end position="220"/>
    </location>
</feature>
<dbReference type="Proteomes" id="UP001108240">
    <property type="component" value="Unplaced"/>
</dbReference>
<dbReference type="PROSITE" id="PS50106">
    <property type="entry name" value="PDZ"/>
    <property type="match status" value="1"/>
</dbReference>
<feature type="compositionally biased region" description="Basic and acidic residues" evidence="10">
    <location>
        <begin position="909"/>
        <end position="923"/>
    </location>
</feature>
<keyword evidence="6" id="KW-0862">Zinc</keyword>
<dbReference type="GO" id="GO:0030154">
    <property type="term" value="P:cell differentiation"/>
    <property type="evidence" value="ECO:0007669"/>
    <property type="project" value="UniProtKB-KW"/>
</dbReference>
<feature type="compositionally biased region" description="Polar residues" evidence="10">
    <location>
        <begin position="1071"/>
        <end position="1090"/>
    </location>
</feature>
<feature type="region of interest" description="Disordered" evidence="10">
    <location>
        <begin position="1052"/>
        <end position="1112"/>
    </location>
</feature>
<evidence type="ECO:0000313" key="16">
    <source>
        <dbReference type="Proteomes" id="UP001108240"/>
    </source>
</evidence>
<dbReference type="InterPro" id="IPR017455">
    <property type="entry name" value="Znf_FYVE-rel"/>
</dbReference>
<dbReference type="Gene3D" id="3.30.40.10">
    <property type="entry name" value="Zinc/RING finger domain, C3HC4 (zinc finger)"/>
    <property type="match status" value="1"/>
</dbReference>
<feature type="compositionally biased region" description="Gly residues" evidence="10">
    <location>
        <begin position="383"/>
        <end position="403"/>
    </location>
</feature>
<dbReference type="Pfam" id="PF00168">
    <property type="entry name" value="C2"/>
    <property type="match status" value="2"/>
</dbReference>
<dbReference type="InterPro" id="IPR001478">
    <property type="entry name" value="PDZ"/>
</dbReference>
<dbReference type="InterPro" id="IPR054386">
    <property type="entry name" value="RIM_Znf"/>
</dbReference>
<dbReference type="GO" id="GO:0008270">
    <property type="term" value="F:zinc ion binding"/>
    <property type="evidence" value="ECO:0007669"/>
    <property type="project" value="UniProtKB-KW"/>
</dbReference>
<proteinExistence type="predicted"/>
<gene>
    <name evidence="15" type="primary">RIMS1</name>
</gene>
<evidence type="ECO:0000259" key="14">
    <source>
        <dbReference type="PROSITE" id="PS50916"/>
    </source>
</evidence>
<name>A0A9J8BPJ0_CYPCA</name>
<feature type="region of interest" description="Disordered" evidence="10">
    <location>
        <begin position="636"/>
        <end position="666"/>
    </location>
</feature>
<evidence type="ECO:0000256" key="1">
    <source>
        <dbReference type="ARBA" id="ARBA00022553"/>
    </source>
</evidence>
<dbReference type="PROSITE" id="PS50004">
    <property type="entry name" value="C2"/>
    <property type="match status" value="2"/>
</dbReference>
<evidence type="ECO:0000259" key="11">
    <source>
        <dbReference type="PROSITE" id="PS50004"/>
    </source>
</evidence>
<dbReference type="FunFam" id="2.60.40.150:FF:000001">
    <property type="entry name" value="Regulating synaptic membrane exocytosis 3, isoform CRA_a"/>
    <property type="match status" value="1"/>
</dbReference>
<evidence type="ECO:0000256" key="10">
    <source>
        <dbReference type="SAM" id="MobiDB-lite"/>
    </source>
</evidence>
<dbReference type="PROSITE" id="PS50178">
    <property type="entry name" value="ZF_FYVE"/>
    <property type="match status" value="1"/>
</dbReference>
<keyword evidence="1" id="KW-0597">Phosphoprotein</keyword>
<dbReference type="CDD" id="cd06714">
    <property type="entry name" value="PDZ_RIM-like"/>
    <property type="match status" value="1"/>
</dbReference>
<evidence type="ECO:0000256" key="9">
    <source>
        <dbReference type="PROSITE-ProRule" id="PRU00091"/>
    </source>
</evidence>
<feature type="region of interest" description="Disordered" evidence="10">
    <location>
        <begin position="377"/>
        <end position="495"/>
    </location>
</feature>
<dbReference type="Gene3D" id="2.60.40.150">
    <property type="entry name" value="C2 domain"/>
    <property type="match status" value="2"/>
</dbReference>
<dbReference type="GO" id="GO:0042391">
    <property type="term" value="P:regulation of membrane potential"/>
    <property type="evidence" value="ECO:0007669"/>
    <property type="project" value="TreeGrafter"/>
</dbReference>
<evidence type="ECO:0000256" key="4">
    <source>
        <dbReference type="ARBA" id="ARBA00022771"/>
    </source>
</evidence>
<feature type="domain" description="RabBD" evidence="14">
    <location>
        <begin position="23"/>
        <end position="152"/>
    </location>
</feature>
<evidence type="ECO:0000313" key="15">
    <source>
        <dbReference type="Ensembl" id="ENSCCRP00000158383.1"/>
    </source>
</evidence>
<feature type="domain" description="C2" evidence="11">
    <location>
        <begin position="685"/>
        <end position="808"/>
    </location>
</feature>
<dbReference type="InterPro" id="IPR010911">
    <property type="entry name" value="Rab_BD"/>
</dbReference>
<dbReference type="InterPro" id="IPR036034">
    <property type="entry name" value="PDZ_sf"/>
</dbReference>
<dbReference type="FunFam" id="2.30.42.10:FF:000003">
    <property type="entry name" value="Regulating synaptic membrane exocytosis protein 1, putative"/>
    <property type="match status" value="1"/>
</dbReference>
<dbReference type="PANTHER" id="PTHR12157">
    <property type="entry name" value="REGULATING SYNAPTIC MEMBRANE EXOCYTOSIS PROTEIN"/>
    <property type="match status" value="1"/>
</dbReference>
<dbReference type="FunFam" id="3.30.40.10:FF:000044">
    <property type="entry name" value="Regulating synaptic membrane exocytosis protein 2"/>
    <property type="match status" value="1"/>
</dbReference>
<dbReference type="SUPFAM" id="SSF57903">
    <property type="entry name" value="FYVE/PHD zinc finger"/>
    <property type="match status" value="1"/>
</dbReference>
<dbReference type="CDD" id="cd04031">
    <property type="entry name" value="C2A_RIM1alpha"/>
    <property type="match status" value="1"/>
</dbReference>
<feature type="region of interest" description="Disordered" evidence="10">
    <location>
        <begin position="1012"/>
        <end position="1040"/>
    </location>
</feature>
<evidence type="ECO:0000259" key="13">
    <source>
        <dbReference type="PROSITE" id="PS50178"/>
    </source>
</evidence>
<feature type="compositionally biased region" description="Basic residues" evidence="10">
    <location>
        <begin position="323"/>
        <end position="333"/>
    </location>
</feature>
<feature type="region of interest" description="Disordered" evidence="10">
    <location>
        <begin position="819"/>
        <end position="923"/>
    </location>
</feature>
<keyword evidence="3" id="KW-0677">Repeat</keyword>
<keyword evidence="16" id="KW-1185">Reference proteome</keyword>
<keyword evidence="2" id="KW-0479">Metal-binding</keyword>
<evidence type="ECO:0000256" key="7">
    <source>
        <dbReference type="ARBA" id="ARBA00023018"/>
    </source>
</evidence>
<evidence type="ECO:0000256" key="3">
    <source>
        <dbReference type="ARBA" id="ARBA00022737"/>
    </source>
</evidence>
<feature type="compositionally biased region" description="Low complexity" evidence="10">
    <location>
        <begin position="449"/>
        <end position="458"/>
    </location>
</feature>
<sequence length="1374" mass="153769">MSASVGAQSGPRPPTVPAPMPDMPDLSHLTEEERKVIMAVMVRQREEEEKEQAMLKTLHQQFESYKEQVRKIGVETKRQQAVHKDDAPTCGICRKTKFADGCGHLCSYCQTKFCARCGGRVSLRSNNVMWVCNLCRKQQEILTKSGEWFSSGPGGRPLSVGAPLSVPELEKDRKLRSRSQAPVANDTLPPSAGVGEPTKGADTMPASRSRSEPPRDKPVSLHEQNGKVVGRGERRRGPGRLSSQASEDRAPGEKRDSRRLEKGHSQEYPENEPTHPERRRRQEEEERERQRREEEYQTRYRSDPNLARYPVKPQKEEQEMRMHAKVSKMRQERHHSDLAINEVGLMQDGSEAAGNRMSRQRVASNEDRKALLENHRAYSVDRTGGGGIGGHGSLAKQGHGGPQVGPTGPPDLRDGKDWGPKGHLEPGSAAFLHRAKREKAAEIMRKDSSLSSDQSESLRPPPPRAYRPKRGLNKRQMSISSSEEEGGSTPEYTSCEDVEIESVSEKGDWDCHPLDPTVWHVSISIHPVSWQPSKEGDHLIGRITLSKRSTMPREAGSLLGLKVVGGKMTESGRLGAFITKVKKGSLADIVGHLRAGDEVLQWNGKALPGATKKEVYNIILESQSAPQVEIVVSRPIGDTPRLPGTSHPPLESSSSIDDSQKMDRPSISVMSPTSPGMLRDLPLVLPGQLSVKLWYDKVGHQLIVNVLQARELPPRPDGRPRNPYVKMYFLPDRSDKSKRRTKTVKKSAEPKWNQTFLYSHVHRRDFRERMLEITVWDQPRAQEEESEFLGEILIELETALLDDQPHWYKLQTHDVSSLPLPQPSPCLPRRHVHGDSPSKKLQSKNSRDRERSSTLTVPERQAAIQHRSRSVSPHREDQCRARSRPAHVPMQRSLDEIHKNRHHSYSPSHYHDSHQEHRSGDSDYEYSEDRYHYSSAYCSRCIYKKCVCICGKTLYDLQPSLDRVRSASTTCLRPESNFHSSERERYVEISTYKYTILTLQCHISKMNLGSKSKGMYKDQKRSCDNMSARSSDSDMSDVSAISRASSASRLSATSYMSIQSERPHGRISRQVRASSGRSMLKSTSVSGDINTSERTDGSQSDTALGTVGTGAKKRRSSLNARFVAIVGNRRSRSTSQISQTGNYTKYRTIQRSQETGMAVELQRNMSRQPSRESNNGSMNSYNSEGSPIFPAVRVETQFSDFLDGLGPAQLVGRQTLATPAIGDIQIGMVNKKGQLEVEVIRARGLIQKPGSKSLPAPYVKVYLLHNGAYVAKKKTKIARKTLDPLYQQTLQFEESPQGKVLQVIVWGDYGRMDHKSFMGVAQILLEELDLSSNVIGWYKLFPPSSLVDPTLASLTRRASQSSLDSSPAPAGVRS</sequence>
<feature type="region of interest" description="Disordered" evidence="10">
    <location>
        <begin position="170"/>
        <end position="334"/>
    </location>
</feature>